<sequence>MLLVDEEGTKIEAQVPSRWVFRFEKMLAENETYYVENVGDNTTDNKFVINSNKLHLCLITMVTKSNDFVGPMYGFSFGNYQTIIENNIPEKTLVDVILVTCYYIFRWRLLCRLSFSNWYFVTKLYINDNIEEILTFKNTLVSKNSFENNDFKPITEIQEITKVSRVIVLGTAFKKKCTRIAGMFFNEVGNNHIFPKFTIDQHVDSDSFNTATFEVTSQETTNSKDAISFTGDNITPASNVEKSTTTKYA</sequence>
<evidence type="ECO:0000313" key="2">
    <source>
        <dbReference type="Proteomes" id="UP001157418"/>
    </source>
</evidence>
<gene>
    <name evidence="1" type="ORF">LVIROSA_LOCUS8579</name>
</gene>
<evidence type="ECO:0008006" key="3">
    <source>
        <dbReference type="Google" id="ProtNLM"/>
    </source>
</evidence>
<dbReference type="EMBL" id="CAKMRJ010001112">
    <property type="protein sequence ID" value="CAH1421165.1"/>
    <property type="molecule type" value="Genomic_DNA"/>
</dbReference>
<comment type="caution">
    <text evidence="1">The sequence shown here is derived from an EMBL/GenBank/DDBJ whole genome shotgun (WGS) entry which is preliminary data.</text>
</comment>
<name>A0AAU9M321_9ASTR</name>
<reference evidence="1 2" key="1">
    <citation type="submission" date="2022-01" db="EMBL/GenBank/DDBJ databases">
        <authorList>
            <person name="Xiong W."/>
            <person name="Schranz E."/>
        </authorList>
    </citation>
    <scope>NUCLEOTIDE SEQUENCE [LARGE SCALE GENOMIC DNA]</scope>
</reference>
<dbReference type="AlphaFoldDB" id="A0AAU9M321"/>
<protein>
    <recommendedName>
        <fullName evidence="3">DUF223 domain-containing protein</fullName>
    </recommendedName>
</protein>
<dbReference type="Proteomes" id="UP001157418">
    <property type="component" value="Unassembled WGS sequence"/>
</dbReference>
<keyword evidence="2" id="KW-1185">Reference proteome</keyword>
<evidence type="ECO:0000313" key="1">
    <source>
        <dbReference type="EMBL" id="CAH1421165.1"/>
    </source>
</evidence>
<accession>A0AAU9M321</accession>
<proteinExistence type="predicted"/>
<organism evidence="1 2">
    <name type="scientific">Lactuca virosa</name>
    <dbReference type="NCBI Taxonomy" id="75947"/>
    <lineage>
        <taxon>Eukaryota</taxon>
        <taxon>Viridiplantae</taxon>
        <taxon>Streptophyta</taxon>
        <taxon>Embryophyta</taxon>
        <taxon>Tracheophyta</taxon>
        <taxon>Spermatophyta</taxon>
        <taxon>Magnoliopsida</taxon>
        <taxon>eudicotyledons</taxon>
        <taxon>Gunneridae</taxon>
        <taxon>Pentapetalae</taxon>
        <taxon>asterids</taxon>
        <taxon>campanulids</taxon>
        <taxon>Asterales</taxon>
        <taxon>Asteraceae</taxon>
        <taxon>Cichorioideae</taxon>
        <taxon>Cichorieae</taxon>
        <taxon>Lactucinae</taxon>
        <taxon>Lactuca</taxon>
    </lineage>
</organism>